<feature type="transmembrane region" description="Helical" evidence="1">
    <location>
        <begin position="12"/>
        <end position="31"/>
    </location>
</feature>
<keyword evidence="1" id="KW-1133">Transmembrane helix</keyword>
<feature type="transmembrane region" description="Helical" evidence="1">
    <location>
        <begin position="118"/>
        <end position="141"/>
    </location>
</feature>
<protein>
    <submittedName>
        <fullName evidence="2">Uncharacterized protein</fullName>
    </submittedName>
</protein>
<evidence type="ECO:0000313" key="3">
    <source>
        <dbReference type="Proteomes" id="UP000077868"/>
    </source>
</evidence>
<dbReference type="STRING" id="1300347.I601_0368"/>
<feature type="transmembrane region" description="Helical" evidence="1">
    <location>
        <begin position="43"/>
        <end position="64"/>
    </location>
</feature>
<gene>
    <name evidence="2" type="ORF">I601_0368</name>
</gene>
<keyword evidence="1" id="KW-0812">Transmembrane</keyword>
<organism evidence="2 3">
    <name type="scientific">Nocardioides dokdonensis FR1436</name>
    <dbReference type="NCBI Taxonomy" id="1300347"/>
    <lineage>
        <taxon>Bacteria</taxon>
        <taxon>Bacillati</taxon>
        <taxon>Actinomycetota</taxon>
        <taxon>Actinomycetes</taxon>
        <taxon>Propionibacteriales</taxon>
        <taxon>Nocardioidaceae</taxon>
        <taxon>Nocardioides</taxon>
    </lineage>
</organism>
<dbReference type="KEGG" id="ndk:I601_0368"/>
<keyword evidence="3" id="KW-1185">Reference proteome</keyword>
<reference evidence="2 3" key="1">
    <citation type="submission" date="2016-03" db="EMBL/GenBank/DDBJ databases">
        <title>Complete genome sequence of a soil Actinobacterium, Nocardioides dokdonensis FR1436.</title>
        <authorList>
            <person name="Kwon S.-K."/>
            <person name="Kim K."/>
            <person name="Kim J.F."/>
        </authorList>
    </citation>
    <scope>NUCLEOTIDE SEQUENCE [LARGE SCALE GENOMIC DNA]</scope>
    <source>
        <strain evidence="2 3">FR1436</strain>
    </source>
</reference>
<evidence type="ECO:0000256" key="1">
    <source>
        <dbReference type="SAM" id="Phobius"/>
    </source>
</evidence>
<proteinExistence type="predicted"/>
<dbReference type="EMBL" id="CP015079">
    <property type="protein sequence ID" value="ANH36820.1"/>
    <property type="molecule type" value="Genomic_DNA"/>
</dbReference>
<dbReference type="PATRIC" id="fig|1300347.3.peg.367"/>
<dbReference type="AlphaFoldDB" id="A0A1A9GGL4"/>
<evidence type="ECO:0000313" key="2">
    <source>
        <dbReference type="EMBL" id="ANH36820.1"/>
    </source>
</evidence>
<keyword evidence="1" id="KW-0472">Membrane</keyword>
<sequence length="235" mass="25481">MPFRGRAKWGPVAFDLLLAALGALLAGGVLVELAGENAAMAALAAYTVYAVVLTAALAVGRAVTRQLPTVRQRRLDGREGWLLRSWRGEWWHANALDAGIVVLAGWLVALGLRAGDDWLVPSLLVAGVGAWFLVRIALVLAGRRGNETLRLSGEWVVHESTWGTASCSRSSIVRVRALSGTRVLLVLDPPAELRPCLRPWRRARRRPAPDEIVVDVAMTGHDAQGVAEWIDPVLR</sequence>
<name>A0A1A9GGL4_9ACTN</name>
<dbReference type="Proteomes" id="UP000077868">
    <property type="component" value="Chromosome"/>
</dbReference>
<accession>A0A1A9GGL4</accession>
<feature type="transmembrane region" description="Helical" evidence="1">
    <location>
        <begin position="91"/>
        <end position="112"/>
    </location>
</feature>